<dbReference type="Proteomes" id="UP001153069">
    <property type="component" value="Unassembled WGS sequence"/>
</dbReference>
<evidence type="ECO:0000313" key="11">
    <source>
        <dbReference type="Proteomes" id="UP001153069"/>
    </source>
</evidence>
<dbReference type="PANTHER" id="PTHR24291:SF50">
    <property type="entry name" value="BIFUNCTIONAL ALBAFLAVENONE MONOOXYGENASE_TERPENE SYNTHASE"/>
    <property type="match status" value="1"/>
</dbReference>
<keyword evidence="9" id="KW-0472">Membrane</keyword>
<keyword evidence="2 7" id="KW-0349">Heme</keyword>
<dbReference type="InterPro" id="IPR001128">
    <property type="entry name" value="Cyt_P450"/>
</dbReference>
<feature type="region of interest" description="Disordered" evidence="8">
    <location>
        <begin position="324"/>
        <end position="353"/>
    </location>
</feature>
<dbReference type="EMBL" id="CAICTM010002667">
    <property type="protein sequence ID" value="CAB9529916.1"/>
    <property type="molecule type" value="Genomic_DNA"/>
</dbReference>
<keyword evidence="4" id="KW-0560">Oxidoreductase</keyword>
<reference evidence="10" key="1">
    <citation type="submission" date="2020-06" db="EMBL/GenBank/DDBJ databases">
        <authorList>
            <consortium name="Plant Systems Biology data submission"/>
        </authorList>
    </citation>
    <scope>NUCLEOTIDE SEQUENCE</scope>
    <source>
        <strain evidence="10">D6</strain>
    </source>
</reference>
<keyword evidence="3 7" id="KW-0479">Metal-binding</keyword>
<keyword evidence="9" id="KW-1133">Transmembrane helix</keyword>
<keyword evidence="5 7" id="KW-0408">Iron</keyword>
<dbReference type="GO" id="GO:0004497">
    <property type="term" value="F:monooxygenase activity"/>
    <property type="evidence" value="ECO:0007669"/>
    <property type="project" value="UniProtKB-KW"/>
</dbReference>
<evidence type="ECO:0000256" key="1">
    <source>
        <dbReference type="ARBA" id="ARBA00010617"/>
    </source>
</evidence>
<evidence type="ECO:0000313" key="10">
    <source>
        <dbReference type="EMBL" id="CAB9529916.1"/>
    </source>
</evidence>
<dbReference type="InterPro" id="IPR050196">
    <property type="entry name" value="Cytochrome_P450_Monoox"/>
</dbReference>
<organism evidence="10 11">
    <name type="scientific">Seminavis robusta</name>
    <dbReference type="NCBI Taxonomy" id="568900"/>
    <lineage>
        <taxon>Eukaryota</taxon>
        <taxon>Sar</taxon>
        <taxon>Stramenopiles</taxon>
        <taxon>Ochrophyta</taxon>
        <taxon>Bacillariophyta</taxon>
        <taxon>Bacillariophyceae</taxon>
        <taxon>Bacillariophycidae</taxon>
        <taxon>Naviculales</taxon>
        <taxon>Naviculaceae</taxon>
        <taxon>Seminavis</taxon>
    </lineage>
</organism>
<feature type="binding site" description="axial binding residue" evidence="7">
    <location>
        <position position="540"/>
    </location>
    <ligand>
        <name>heme</name>
        <dbReference type="ChEBI" id="CHEBI:30413"/>
    </ligand>
    <ligandPart>
        <name>Fe</name>
        <dbReference type="ChEBI" id="CHEBI:18248"/>
    </ligandPart>
</feature>
<comment type="cofactor">
    <cofactor evidence="7">
        <name>heme</name>
        <dbReference type="ChEBI" id="CHEBI:30413"/>
    </cofactor>
</comment>
<dbReference type="SUPFAM" id="SSF48264">
    <property type="entry name" value="Cytochrome P450"/>
    <property type="match status" value="1"/>
</dbReference>
<evidence type="ECO:0000256" key="4">
    <source>
        <dbReference type="ARBA" id="ARBA00023002"/>
    </source>
</evidence>
<dbReference type="InterPro" id="IPR036396">
    <property type="entry name" value="Cyt_P450_sf"/>
</dbReference>
<comment type="caution">
    <text evidence="10">The sequence shown here is derived from an EMBL/GenBank/DDBJ whole genome shotgun (WGS) entry which is preliminary data.</text>
</comment>
<name>A0A9N8HXZ3_9STRA</name>
<keyword evidence="6" id="KW-0503">Monooxygenase</keyword>
<comment type="similarity">
    <text evidence="1">Belongs to the cytochrome P450 family.</text>
</comment>
<dbReference type="PRINTS" id="PR00463">
    <property type="entry name" value="EP450I"/>
</dbReference>
<dbReference type="InterPro" id="IPR002401">
    <property type="entry name" value="Cyt_P450_E_grp-I"/>
</dbReference>
<keyword evidence="9" id="KW-0812">Transmembrane</keyword>
<dbReference type="AlphaFoldDB" id="A0A9N8HXZ3"/>
<keyword evidence="11" id="KW-1185">Reference proteome</keyword>
<protein>
    <submittedName>
        <fullName evidence="10">Methylcoclaurine 3'-hydroxylase isozyme 1</fullName>
    </submittedName>
</protein>
<dbReference type="GO" id="GO:0020037">
    <property type="term" value="F:heme binding"/>
    <property type="evidence" value="ECO:0007669"/>
    <property type="project" value="InterPro"/>
</dbReference>
<feature type="transmembrane region" description="Helical" evidence="9">
    <location>
        <begin position="26"/>
        <end position="49"/>
    </location>
</feature>
<evidence type="ECO:0000256" key="6">
    <source>
        <dbReference type="ARBA" id="ARBA00023033"/>
    </source>
</evidence>
<sequence>MELLSIGASLLGRSVTAIGFLARETLPQLVVTITCTTLMMLLLLVWYVLTRRRATQRLLEEAGLPTVFWTPRFWNYDDYQNTTGKTASSVLKSTSITRMLPRMERLQGPMGIYGTVYGFNTAVIHVAHPVAAKAILTQAETGASKRPAYNHFSNFCGRGVFTADGNDWRAKRVAVLHALLRGEGSLEERVLYQAQLAANQLLDCIDQEDGKSFNVVPLIQQCTIGLIFRYITHQKEIPKNVTSIRDDDKNNSAGSPSSLLHQYLESVTHIRMIILAQSRSIWFLLPRWCYAMFAPLYKQEEETMTAIRQFAHVACDMALPESPLDQIRNSPSHQHGKAMKKADDNTTQSSSSGSMVSQDLLEEAITLLFAGQDTSAATLSWTLHLLSLHPAIQTKLATEVRSVLGTTTCTDFSSSDDDDNNNDTVLSKAIIGRMPYLDAVIKESMRLYPVAPFVVRKLTQDIIVIPKNDSTSSNDHQESSTGPIRLPQSAMACLWIYGLHHHPDYWSQPEDFVPERWIQKADVGISNGAYMPFAIGPRNCLGQPLAHWILRTLLARLVQRFDFEDSRVLDNYSATATTKVDPSRDWRQDMQAGFTVLPQGGVHLIASSCMQY</sequence>
<dbReference type="Pfam" id="PF00067">
    <property type="entry name" value="p450"/>
    <property type="match status" value="1"/>
</dbReference>
<dbReference type="PANTHER" id="PTHR24291">
    <property type="entry name" value="CYTOCHROME P450 FAMILY 4"/>
    <property type="match status" value="1"/>
</dbReference>
<gene>
    <name evidence="10" type="ORF">SEMRO_2669_G334270.1</name>
</gene>
<proteinExistence type="inferred from homology"/>
<evidence type="ECO:0000256" key="2">
    <source>
        <dbReference type="ARBA" id="ARBA00022617"/>
    </source>
</evidence>
<dbReference type="OrthoDB" id="6480556at2759"/>
<evidence type="ECO:0000256" key="7">
    <source>
        <dbReference type="PIRSR" id="PIRSR602401-1"/>
    </source>
</evidence>
<dbReference type="GO" id="GO:0005506">
    <property type="term" value="F:iron ion binding"/>
    <property type="evidence" value="ECO:0007669"/>
    <property type="project" value="InterPro"/>
</dbReference>
<accession>A0A9N8HXZ3</accession>
<dbReference type="GO" id="GO:0016705">
    <property type="term" value="F:oxidoreductase activity, acting on paired donors, with incorporation or reduction of molecular oxygen"/>
    <property type="evidence" value="ECO:0007669"/>
    <property type="project" value="InterPro"/>
</dbReference>
<evidence type="ECO:0000256" key="5">
    <source>
        <dbReference type="ARBA" id="ARBA00023004"/>
    </source>
</evidence>
<evidence type="ECO:0000256" key="3">
    <source>
        <dbReference type="ARBA" id="ARBA00022723"/>
    </source>
</evidence>
<evidence type="ECO:0000256" key="9">
    <source>
        <dbReference type="SAM" id="Phobius"/>
    </source>
</evidence>
<dbReference type="PRINTS" id="PR00385">
    <property type="entry name" value="P450"/>
</dbReference>
<evidence type="ECO:0000256" key="8">
    <source>
        <dbReference type="SAM" id="MobiDB-lite"/>
    </source>
</evidence>
<dbReference type="Gene3D" id="1.10.630.10">
    <property type="entry name" value="Cytochrome P450"/>
    <property type="match status" value="1"/>
</dbReference>